<dbReference type="Proteomes" id="UP000285970">
    <property type="component" value="Unassembled WGS sequence"/>
</dbReference>
<evidence type="ECO:0000256" key="3">
    <source>
        <dbReference type="ARBA" id="ARBA00012438"/>
    </source>
</evidence>
<evidence type="ECO:0000313" key="16">
    <source>
        <dbReference type="Proteomes" id="UP000285970"/>
    </source>
</evidence>
<dbReference type="EMBL" id="RBZY01000040">
    <property type="protein sequence ID" value="RWR17426.1"/>
    <property type="molecule type" value="Genomic_DNA"/>
</dbReference>
<dbReference type="Gene3D" id="3.30.450.20">
    <property type="entry name" value="PAS domain"/>
    <property type="match status" value="1"/>
</dbReference>
<reference evidence="15 16" key="1">
    <citation type="journal article" date="2018" name="Front. Microbiol.">
        <title>Novel Insights Into Bacterial Dimethylsulfoniopropionate Catabolism in the East China Sea.</title>
        <authorList>
            <person name="Liu J."/>
            <person name="Liu J."/>
            <person name="Zhang S.H."/>
            <person name="Liang J."/>
            <person name="Lin H."/>
            <person name="Song D."/>
            <person name="Yang G.P."/>
            <person name="Todd J.D."/>
            <person name="Zhang X.H."/>
        </authorList>
    </citation>
    <scope>NUCLEOTIDE SEQUENCE [LARGE SCALE GENOMIC DNA]</scope>
    <source>
        <strain evidence="15 16">ZYFD042</strain>
    </source>
</reference>
<accession>A0A443JA91</accession>
<evidence type="ECO:0000256" key="11">
    <source>
        <dbReference type="ARBA" id="ARBA00023012"/>
    </source>
</evidence>
<dbReference type="GO" id="GO:0005886">
    <property type="term" value="C:plasma membrane"/>
    <property type="evidence" value="ECO:0007669"/>
    <property type="project" value="UniProtKB-SubCell"/>
</dbReference>
<dbReference type="InterPro" id="IPR005467">
    <property type="entry name" value="His_kinase_dom"/>
</dbReference>
<name>A0A443JA91_9MICO</name>
<dbReference type="AlphaFoldDB" id="A0A443JA91"/>
<evidence type="ECO:0000256" key="9">
    <source>
        <dbReference type="ARBA" id="ARBA00022840"/>
    </source>
</evidence>
<dbReference type="OrthoDB" id="9792686at2"/>
<dbReference type="PRINTS" id="PR00344">
    <property type="entry name" value="BCTRLSENSOR"/>
</dbReference>
<organism evidence="15 16">
    <name type="scientific">Microbacterium enclense</name>
    <dbReference type="NCBI Taxonomy" id="993073"/>
    <lineage>
        <taxon>Bacteria</taxon>
        <taxon>Bacillati</taxon>
        <taxon>Actinomycetota</taxon>
        <taxon>Actinomycetes</taxon>
        <taxon>Micrococcales</taxon>
        <taxon>Microbacteriaceae</taxon>
        <taxon>Microbacterium</taxon>
    </lineage>
</organism>
<evidence type="ECO:0000256" key="8">
    <source>
        <dbReference type="ARBA" id="ARBA00022777"/>
    </source>
</evidence>
<dbReference type="PANTHER" id="PTHR44936:SF10">
    <property type="entry name" value="SENSOR PROTEIN RSTB"/>
    <property type="match status" value="1"/>
</dbReference>
<dbReference type="Gene3D" id="3.30.565.10">
    <property type="entry name" value="Histidine kinase-like ATPase, C-terminal domain"/>
    <property type="match status" value="1"/>
</dbReference>
<proteinExistence type="predicted"/>
<comment type="subcellular location">
    <subcellularLocation>
        <location evidence="2">Cell membrane</location>
        <topology evidence="2">Multi-pass membrane protein</topology>
    </subcellularLocation>
</comment>
<evidence type="ECO:0000256" key="2">
    <source>
        <dbReference type="ARBA" id="ARBA00004651"/>
    </source>
</evidence>
<keyword evidence="6 13" id="KW-0812">Transmembrane</keyword>
<keyword evidence="10 13" id="KW-1133">Transmembrane helix</keyword>
<dbReference type="PANTHER" id="PTHR44936">
    <property type="entry name" value="SENSOR PROTEIN CREC"/>
    <property type="match status" value="1"/>
</dbReference>
<evidence type="ECO:0000313" key="15">
    <source>
        <dbReference type="EMBL" id="RWR17426.1"/>
    </source>
</evidence>
<dbReference type="InterPro" id="IPR004358">
    <property type="entry name" value="Sig_transdc_His_kin-like_C"/>
</dbReference>
<protein>
    <recommendedName>
        <fullName evidence="3">histidine kinase</fullName>
        <ecNumber evidence="3">2.7.13.3</ecNumber>
    </recommendedName>
</protein>
<evidence type="ECO:0000256" key="4">
    <source>
        <dbReference type="ARBA" id="ARBA00022475"/>
    </source>
</evidence>
<dbReference type="SUPFAM" id="SSF103190">
    <property type="entry name" value="Sensory domain-like"/>
    <property type="match status" value="1"/>
</dbReference>
<evidence type="ECO:0000256" key="12">
    <source>
        <dbReference type="ARBA" id="ARBA00023136"/>
    </source>
</evidence>
<evidence type="ECO:0000256" key="6">
    <source>
        <dbReference type="ARBA" id="ARBA00022692"/>
    </source>
</evidence>
<evidence type="ECO:0000259" key="14">
    <source>
        <dbReference type="PROSITE" id="PS50109"/>
    </source>
</evidence>
<dbReference type="EC" id="2.7.13.3" evidence="3"/>
<evidence type="ECO:0000256" key="1">
    <source>
        <dbReference type="ARBA" id="ARBA00000085"/>
    </source>
</evidence>
<dbReference type="GO" id="GO:0004673">
    <property type="term" value="F:protein histidine kinase activity"/>
    <property type="evidence" value="ECO:0007669"/>
    <property type="project" value="UniProtKB-EC"/>
</dbReference>
<dbReference type="InterPro" id="IPR003594">
    <property type="entry name" value="HATPase_dom"/>
</dbReference>
<evidence type="ECO:0000256" key="10">
    <source>
        <dbReference type="ARBA" id="ARBA00022989"/>
    </source>
</evidence>
<dbReference type="InterPro" id="IPR029151">
    <property type="entry name" value="Sensor-like_sf"/>
</dbReference>
<dbReference type="InterPro" id="IPR033463">
    <property type="entry name" value="sCache_3"/>
</dbReference>
<dbReference type="SMART" id="SM00387">
    <property type="entry name" value="HATPase_c"/>
    <property type="match status" value="1"/>
</dbReference>
<keyword evidence="5" id="KW-0808">Transferase</keyword>
<feature type="transmembrane region" description="Helical" evidence="13">
    <location>
        <begin position="12"/>
        <end position="37"/>
    </location>
</feature>
<feature type="domain" description="Histidine kinase" evidence="14">
    <location>
        <begin position="326"/>
        <end position="426"/>
    </location>
</feature>
<evidence type="ECO:0000256" key="13">
    <source>
        <dbReference type="SAM" id="Phobius"/>
    </source>
</evidence>
<evidence type="ECO:0000256" key="7">
    <source>
        <dbReference type="ARBA" id="ARBA00022741"/>
    </source>
</evidence>
<keyword evidence="8 15" id="KW-0418">Kinase</keyword>
<keyword evidence="9" id="KW-0067">ATP-binding</keyword>
<dbReference type="SUPFAM" id="SSF55874">
    <property type="entry name" value="ATPase domain of HSP90 chaperone/DNA topoisomerase II/histidine kinase"/>
    <property type="match status" value="1"/>
</dbReference>
<feature type="transmembrane region" description="Helical" evidence="13">
    <location>
        <begin position="196"/>
        <end position="215"/>
    </location>
</feature>
<keyword evidence="7" id="KW-0547">Nucleotide-binding</keyword>
<dbReference type="GO" id="GO:0005524">
    <property type="term" value="F:ATP binding"/>
    <property type="evidence" value="ECO:0007669"/>
    <property type="project" value="UniProtKB-KW"/>
</dbReference>
<dbReference type="GO" id="GO:0000160">
    <property type="term" value="P:phosphorelay signal transduction system"/>
    <property type="evidence" value="ECO:0007669"/>
    <property type="project" value="UniProtKB-KW"/>
</dbReference>
<evidence type="ECO:0000256" key="5">
    <source>
        <dbReference type="ARBA" id="ARBA00022679"/>
    </source>
</evidence>
<dbReference type="PROSITE" id="PS50109">
    <property type="entry name" value="HIS_KIN"/>
    <property type="match status" value="1"/>
</dbReference>
<sequence>MPDLTPSVPARVVRRALVVLPSLIVLTAVGITTFIAASVQERHIRDETAERVYDVASSLAELDEVRTAVASVSSVGTDARLADAGDLAEATATLQPLADLIERTTGVFYVVITDDEGVRITHPVEEQRGRQVETTNASVLAGTPFLGTETGPSGSSLRAKVPVRDGDAVVGMVAVGVLESSILSDRDRALGDLLPWAVGALVAGTLASSVLAAAIERRFRRLDALAAEQEQTARTMAALREQAHEFGTRLHVLHGLVSHGDTHDALTYITDAMPGPAPREPSDTRLDASLVNASIEALRGEVSARGARLEVRIDRDTPIDETVVLVLTNLCRNAAEAGASRVRCTLDLVGDVLHGAVDDDGPGLDPRDVERAFTRGYTSKPDPTGTGRGIGLAVVRRAVTERDGEILVTRSAWGGTRFAFEMAAPR</sequence>
<keyword evidence="12 13" id="KW-0472">Membrane</keyword>
<comment type="caution">
    <text evidence="15">The sequence shown here is derived from an EMBL/GenBank/DDBJ whole genome shotgun (WGS) entry which is preliminary data.</text>
</comment>
<dbReference type="InterPro" id="IPR036890">
    <property type="entry name" value="HATPase_C_sf"/>
</dbReference>
<dbReference type="Pfam" id="PF02518">
    <property type="entry name" value="HATPase_c"/>
    <property type="match status" value="1"/>
</dbReference>
<keyword evidence="11" id="KW-0902">Two-component regulatory system</keyword>
<dbReference type="InterPro" id="IPR050980">
    <property type="entry name" value="2C_sensor_his_kinase"/>
</dbReference>
<comment type="catalytic activity">
    <reaction evidence="1">
        <text>ATP + protein L-histidine = ADP + protein N-phospho-L-histidine.</text>
        <dbReference type="EC" id="2.7.13.3"/>
    </reaction>
</comment>
<dbReference type="Pfam" id="PF17203">
    <property type="entry name" value="sCache_3_2"/>
    <property type="match status" value="1"/>
</dbReference>
<keyword evidence="4" id="KW-1003">Cell membrane</keyword>
<gene>
    <name evidence="15" type="ORF">D8Y23_11515</name>
</gene>
<dbReference type="RefSeq" id="WP_128218267.1">
    <property type="nucleotide sequence ID" value="NZ_RBZY01000040.1"/>
</dbReference>